<dbReference type="SMART" id="SM01070">
    <property type="entry name" value="CDC37_M"/>
    <property type="match status" value="1"/>
</dbReference>
<protein>
    <recommendedName>
        <fullName evidence="5">Hsp90 chaperone protein kinase-targeting subunit</fullName>
    </recommendedName>
</protein>
<dbReference type="GO" id="GO:0005737">
    <property type="term" value="C:cytoplasm"/>
    <property type="evidence" value="ECO:0007669"/>
    <property type="project" value="UniProtKB-SubCell"/>
</dbReference>
<evidence type="ECO:0000256" key="1">
    <source>
        <dbReference type="ARBA" id="ARBA00004496"/>
    </source>
</evidence>
<dbReference type="PANTHER" id="PTHR12800">
    <property type="entry name" value="CDC37-RELATED"/>
    <property type="match status" value="1"/>
</dbReference>
<feature type="region of interest" description="Disordered" evidence="6">
    <location>
        <begin position="162"/>
        <end position="254"/>
    </location>
</feature>
<dbReference type="InterPro" id="IPR013873">
    <property type="entry name" value="Cdc37_C"/>
</dbReference>
<gene>
    <name evidence="10" type="ORF">BS47DRAFT_1327344</name>
</gene>
<name>A0A9P6B2S9_9AGAM</name>
<dbReference type="Pfam" id="PF03234">
    <property type="entry name" value="CDC37_N"/>
    <property type="match status" value="1"/>
</dbReference>
<feature type="domain" description="Cdc37 C-terminal" evidence="7">
    <location>
        <begin position="387"/>
        <end position="488"/>
    </location>
</feature>
<keyword evidence="4" id="KW-0143">Chaperone</keyword>
<evidence type="ECO:0000256" key="6">
    <source>
        <dbReference type="SAM" id="MobiDB-lite"/>
    </source>
</evidence>
<feature type="domain" description="Cdc37 N-terminal" evidence="9">
    <location>
        <begin position="7"/>
        <end position="184"/>
    </location>
</feature>
<evidence type="ECO:0000256" key="2">
    <source>
        <dbReference type="ARBA" id="ARBA00006222"/>
    </source>
</evidence>
<feature type="compositionally biased region" description="Basic and acidic residues" evidence="6">
    <location>
        <begin position="162"/>
        <end position="179"/>
    </location>
</feature>
<evidence type="ECO:0000256" key="4">
    <source>
        <dbReference type="ARBA" id="ARBA00023186"/>
    </source>
</evidence>
<keyword evidence="11" id="KW-1185">Reference proteome</keyword>
<dbReference type="SMART" id="SM01071">
    <property type="entry name" value="CDC37_N"/>
    <property type="match status" value="1"/>
</dbReference>
<dbReference type="GO" id="GO:0006457">
    <property type="term" value="P:protein folding"/>
    <property type="evidence" value="ECO:0007669"/>
    <property type="project" value="TreeGrafter"/>
</dbReference>
<dbReference type="InterPro" id="IPR013855">
    <property type="entry name" value="Cdc37_N_dom"/>
</dbReference>
<organism evidence="10 11">
    <name type="scientific">Hydnum rufescens UP504</name>
    <dbReference type="NCBI Taxonomy" id="1448309"/>
    <lineage>
        <taxon>Eukaryota</taxon>
        <taxon>Fungi</taxon>
        <taxon>Dikarya</taxon>
        <taxon>Basidiomycota</taxon>
        <taxon>Agaricomycotina</taxon>
        <taxon>Agaricomycetes</taxon>
        <taxon>Cantharellales</taxon>
        <taxon>Hydnaceae</taxon>
        <taxon>Hydnum</taxon>
    </lineage>
</organism>
<dbReference type="Pfam" id="PF08564">
    <property type="entry name" value="CDC37_C"/>
    <property type="match status" value="1"/>
</dbReference>
<dbReference type="EMBL" id="MU128939">
    <property type="protein sequence ID" value="KAF9516434.1"/>
    <property type="molecule type" value="Genomic_DNA"/>
</dbReference>
<evidence type="ECO:0000313" key="10">
    <source>
        <dbReference type="EMBL" id="KAF9516434.1"/>
    </source>
</evidence>
<comment type="caution">
    <text evidence="10">The sequence shown here is derived from an EMBL/GenBank/DDBJ whole genome shotgun (WGS) entry which is preliminary data.</text>
</comment>
<dbReference type="GO" id="GO:0051082">
    <property type="term" value="F:unfolded protein binding"/>
    <property type="evidence" value="ECO:0007669"/>
    <property type="project" value="TreeGrafter"/>
</dbReference>
<dbReference type="GO" id="GO:0031072">
    <property type="term" value="F:heat shock protein binding"/>
    <property type="evidence" value="ECO:0007669"/>
    <property type="project" value="TreeGrafter"/>
</dbReference>
<dbReference type="GO" id="GO:0050821">
    <property type="term" value="P:protein stabilization"/>
    <property type="evidence" value="ECO:0007669"/>
    <property type="project" value="TreeGrafter"/>
</dbReference>
<dbReference type="InterPro" id="IPR013874">
    <property type="entry name" value="Cdc37_Hsp90-bd"/>
</dbReference>
<accession>A0A9P6B2S9</accession>
<dbReference type="GO" id="GO:0051087">
    <property type="term" value="F:protein-folding chaperone binding"/>
    <property type="evidence" value="ECO:0007669"/>
    <property type="project" value="TreeGrafter"/>
</dbReference>
<proteinExistence type="inferred from homology"/>
<dbReference type="PANTHER" id="PTHR12800:SF4">
    <property type="entry name" value="HSP90 CO-CHAPERONE CDC37"/>
    <property type="match status" value="1"/>
</dbReference>
<comment type="similarity">
    <text evidence="2">Belongs to the CDC37 family.</text>
</comment>
<dbReference type="OrthoDB" id="440202at2759"/>
<evidence type="ECO:0000256" key="3">
    <source>
        <dbReference type="ARBA" id="ARBA00022490"/>
    </source>
</evidence>
<reference evidence="10" key="1">
    <citation type="journal article" date="2020" name="Nat. Commun.">
        <title>Large-scale genome sequencing of mycorrhizal fungi provides insights into the early evolution of symbiotic traits.</title>
        <authorList>
            <person name="Miyauchi S."/>
            <person name="Kiss E."/>
            <person name="Kuo A."/>
            <person name="Drula E."/>
            <person name="Kohler A."/>
            <person name="Sanchez-Garcia M."/>
            <person name="Morin E."/>
            <person name="Andreopoulos B."/>
            <person name="Barry K.W."/>
            <person name="Bonito G."/>
            <person name="Buee M."/>
            <person name="Carver A."/>
            <person name="Chen C."/>
            <person name="Cichocki N."/>
            <person name="Clum A."/>
            <person name="Culley D."/>
            <person name="Crous P.W."/>
            <person name="Fauchery L."/>
            <person name="Girlanda M."/>
            <person name="Hayes R.D."/>
            <person name="Keri Z."/>
            <person name="LaButti K."/>
            <person name="Lipzen A."/>
            <person name="Lombard V."/>
            <person name="Magnuson J."/>
            <person name="Maillard F."/>
            <person name="Murat C."/>
            <person name="Nolan M."/>
            <person name="Ohm R.A."/>
            <person name="Pangilinan J."/>
            <person name="Pereira M.F."/>
            <person name="Perotto S."/>
            <person name="Peter M."/>
            <person name="Pfister S."/>
            <person name="Riley R."/>
            <person name="Sitrit Y."/>
            <person name="Stielow J.B."/>
            <person name="Szollosi G."/>
            <person name="Zifcakova L."/>
            <person name="Stursova M."/>
            <person name="Spatafora J.W."/>
            <person name="Tedersoo L."/>
            <person name="Vaario L.M."/>
            <person name="Yamada A."/>
            <person name="Yan M."/>
            <person name="Wang P."/>
            <person name="Xu J."/>
            <person name="Bruns T."/>
            <person name="Baldrian P."/>
            <person name="Vilgalys R."/>
            <person name="Dunand C."/>
            <person name="Henrissat B."/>
            <person name="Grigoriev I.V."/>
            <person name="Hibbett D."/>
            <person name="Nagy L.G."/>
            <person name="Martin F.M."/>
        </authorList>
    </citation>
    <scope>NUCLEOTIDE SEQUENCE</scope>
    <source>
        <strain evidence="10">UP504</strain>
    </source>
</reference>
<dbReference type="InterPro" id="IPR004918">
    <property type="entry name" value="Cdc37"/>
</dbReference>
<dbReference type="Gene3D" id="1.20.58.610">
    <property type="entry name" value="Cdc37, Hsp90 binding domain"/>
    <property type="match status" value="1"/>
</dbReference>
<dbReference type="SUPFAM" id="SSF101391">
    <property type="entry name" value="Hsp90 co-chaperone CDC37"/>
    <property type="match status" value="1"/>
</dbReference>
<dbReference type="AlphaFoldDB" id="A0A9P6B2S9"/>
<feature type="compositionally biased region" description="Basic and acidic residues" evidence="6">
    <location>
        <begin position="225"/>
        <end position="235"/>
    </location>
</feature>
<evidence type="ECO:0000259" key="9">
    <source>
        <dbReference type="SMART" id="SM01071"/>
    </source>
</evidence>
<dbReference type="InterPro" id="IPR038189">
    <property type="entry name" value="Cdc37_Hsp90-bd_sf"/>
</dbReference>
<dbReference type="SMART" id="SM01069">
    <property type="entry name" value="CDC37_C"/>
    <property type="match status" value="1"/>
</dbReference>
<dbReference type="Proteomes" id="UP000886523">
    <property type="component" value="Unassembled WGS sequence"/>
</dbReference>
<feature type="compositionally biased region" description="Acidic residues" evidence="6">
    <location>
        <begin position="236"/>
        <end position="248"/>
    </location>
</feature>
<feature type="domain" description="Cdc37 Hsp90 binding" evidence="8">
    <location>
        <begin position="182"/>
        <end position="372"/>
    </location>
</feature>
<evidence type="ECO:0000313" key="11">
    <source>
        <dbReference type="Proteomes" id="UP000886523"/>
    </source>
</evidence>
<feature type="compositionally biased region" description="Pro residues" evidence="6">
    <location>
        <begin position="187"/>
        <end position="197"/>
    </location>
</feature>
<evidence type="ECO:0000259" key="7">
    <source>
        <dbReference type="SMART" id="SM01069"/>
    </source>
</evidence>
<evidence type="ECO:0000259" key="8">
    <source>
        <dbReference type="SMART" id="SM01070"/>
    </source>
</evidence>
<comment type="subcellular location">
    <subcellularLocation>
        <location evidence="1">Cytoplasm</location>
    </subcellularLocation>
</comment>
<dbReference type="GO" id="GO:0019901">
    <property type="term" value="F:protein kinase binding"/>
    <property type="evidence" value="ECO:0007669"/>
    <property type="project" value="InterPro"/>
</dbReference>
<dbReference type="Pfam" id="PF08565">
    <property type="entry name" value="CDC37_M"/>
    <property type="match status" value="1"/>
</dbReference>
<keyword evidence="3" id="KW-0963">Cytoplasm</keyword>
<sequence>MPSYSNNYSKWDHLEVSDDSDIEGHPNVDKKSLIRWKQRDIHEKRELRKRRIAEFEAEIKSNAVLLPRLRDIAQNLELNGPLYYSSLVERLKTQGSPDAPTNLPNQPTYDQMIESLLVKVSREVKDKGITGGDELGPALLKELKSHIDQLSKRNGEAQKSLEFEKKEQAKHITSDDLKEGWSNTYIPPKPEPAPVPVVKPKVKAPETTIEVLNAPSTSSSAAKPENTESDDKANSDDDDGDDDDDDELPTMTPPLIEFSKIPYKGFEQSYEFLKRDRNVLVPGATDALLLQAFNAESGGDKKYAKQCVHQGLLIQYCEKLGRDGVSLFFKRMVAGDPRALDVFIKDVEDTYAVVAKRAKVSKEEQENQAGVEQIQLVAENPDTVISFDVPDGPPPENLVLEGPGTEDLDIEEVRKSLQTRWEIFINFDEKFKKALISNDLEKVNKVLGKMPVAEAEQLVGLLQVAGILNFAEGGIRDETGKQTEVAPAV</sequence>
<evidence type="ECO:0000256" key="5">
    <source>
        <dbReference type="ARBA" id="ARBA00031396"/>
    </source>
</evidence>